<feature type="transmembrane region" description="Helical" evidence="2">
    <location>
        <begin position="543"/>
        <end position="565"/>
    </location>
</feature>
<dbReference type="STRING" id="1367422.A0A178Z6R9"/>
<proteinExistence type="predicted"/>
<dbReference type="AlphaFoldDB" id="A0A178Z6R9"/>
<feature type="transmembrane region" description="Helical" evidence="2">
    <location>
        <begin position="514"/>
        <end position="531"/>
    </location>
</feature>
<name>A0A178Z6R9_9EURO</name>
<dbReference type="OrthoDB" id="3231000at2759"/>
<keyword evidence="2" id="KW-0472">Membrane</keyword>
<evidence type="ECO:0000313" key="4">
    <source>
        <dbReference type="Proteomes" id="UP000078343"/>
    </source>
</evidence>
<feature type="region of interest" description="Disordered" evidence="1">
    <location>
        <begin position="23"/>
        <end position="61"/>
    </location>
</feature>
<keyword evidence="4" id="KW-1185">Reference proteome</keyword>
<sequence length="661" mass="73497">MSAPTLPDVETSSSPDVQQACQDVGLSQVADQELAPVQDPPSHLLAQVLPNGRQPHLSPDNMIPIRRQAHNQTSAESPKGVMHTETTIPPTDPADKLLHRPSVNIESHQRVRQFSHQANRQSTIDFDQPQIATRVGRPTGKNQDGDLEKNAAYALPAPEENLFSEPSLNVVDVPLDGSEATLELLVNDAAEGIDTSLRALRQHPENVARIFDFTPHMELYKNPIQQSLIRHFDDAYCSPHVDLSLMVSDLDSYYGSNVLGADIDAISSQLNQSLTSLKLHKIWARTTLRLSDASYELEFANSSFCCVEVGGNRLLVSVVNHSRASVASAPRIDMSICKNSRLSDRLLSREAWANLPTGAPKICAAALTLDFLLMDVYMQPASSFNGLWLLVPPESQRIQTYHMLSNIRHKNSSIPQGEDSEITLQFEECEEILQEVQHVTEAVLFLLAALNLASSSSPSQPNFESLHGLRYLRLRETCSQRRLNCERRIERINRTLETRNKLLNIHESTSVKRLTILAAVFLPASLASSFLSMSQRFHELDLILFDWLGVFVLVSSVTIVLYFAVKVILHVKSKTRLAYWSPAALWAFDREPWLRIVAPFQLLVYLLIWAVVLACFVLGMFRSPSLGGKVLGYGIAGVLGFVVLSVIAFFLIPFTGLLDGD</sequence>
<organism evidence="3 4">
    <name type="scientific">Fonsecaea erecta</name>
    <dbReference type="NCBI Taxonomy" id="1367422"/>
    <lineage>
        <taxon>Eukaryota</taxon>
        <taxon>Fungi</taxon>
        <taxon>Dikarya</taxon>
        <taxon>Ascomycota</taxon>
        <taxon>Pezizomycotina</taxon>
        <taxon>Eurotiomycetes</taxon>
        <taxon>Chaetothyriomycetidae</taxon>
        <taxon>Chaetothyriales</taxon>
        <taxon>Herpotrichiellaceae</taxon>
        <taxon>Fonsecaea</taxon>
    </lineage>
</organism>
<keyword evidence="2" id="KW-1133">Transmembrane helix</keyword>
<gene>
    <name evidence="3" type="ORF">AYL99_10437</name>
</gene>
<reference evidence="3 4" key="1">
    <citation type="submission" date="2016-04" db="EMBL/GenBank/DDBJ databases">
        <title>Draft genome of Fonsecaea erecta CBS 125763.</title>
        <authorList>
            <person name="Weiss V.A."/>
            <person name="Vicente V.A."/>
            <person name="Raittz R.T."/>
            <person name="Moreno L.F."/>
            <person name="De Souza E.M."/>
            <person name="Pedrosa F.O."/>
            <person name="Steffens M.B."/>
            <person name="Faoro H."/>
            <person name="Tadra-Sfeir M.Z."/>
            <person name="Najafzadeh M.J."/>
            <person name="Felipe M.S."/>
            <person name="Teixeira M."/>
            <person name="Sun J."/>
            <person name="Xi L."/>
            <person name="Gomes R."/>
            <person name="De Azevedo C.M."/>
            <person name="Salgado C.G."/>
            <person name="Da Silva M.B."/>
            <person name="Nascimento M.F."/>
            <person name="Queiroz-Telles F."/>
            <person name="Attili D.S."/>
            <person name="Gorbushina A."/>
        </authorList>
    </citation>
    <scope>NUCLEOTIDE SEQUENCE [LARGE SCALE GENOMIC DNA]</scope>
    <source>
        <strain evidence="3 4">CBS 125763</strain>
    </source>
</reference>
<dbReference type="Gene3D" id="1.20.58.340">
    <property type="entry name" value="Magnesium transport protein CorA, transmembrane region"/>
    <property type="match status" value="1"/>
</dbReference>
<dbReference type="RefSeq" id="XP_018688831.1">
    <property type="nucleotide sequence ID" value="XM_018841943.1"/>
</dbReference>
<dbReference type="EMBL" id="LVYI01000011">
    <property type="protein sequence ID" value="OAP55464.1"/>
    <property type="molecule type" value="Genomic_DNA"/>
</dbReference>
<keyword evidence="2" id="KW-0812">Transmembrane</keyword>
<evidence type="ECO:0000313" key="3">
    <source>
        <dbReference type="EMBL" id="OAP55464.1"/>
    </source>
</evidence>
<protein>
    <submittedName>
        <fullName evidence="3">Uncharacterized protein</fullName>
    </submittedName>
</protein>
<accession>A0A178Z6R9</accession>
<evidence type="ECO:0000256" key="1">
    <source>
        <dbReference type="SAM" id="MobiDB-lite"/>
    </source>
</evidence>
<evidence type="ECO:0000256" key="2">
    <source>
        <dbReference type="SAM" id="Phobius"/>
    </source>
</evidence>
<dbReference type="Proteomes" id="UP000078343">
    <property type="component" value="Unassembled WGS sequence"/>
</dbReference>
<dbReference type="GeneID" id="30014605"/>
<feature type="transmembrane region" description="Helical" evidence="2">
    <location>
        <begin position="630"/>
        <end position="652"/>
    </location>
</feature>
<comment type="caution">
    <text evidence="3">The sequence shown here is derived from an EMBL/GenBank/DDBJ whole genome shotgun (WGS) entry which is preliminary data.</text>
</comment>
<feature type="transmembrane region" description="Helical" evidence="2">
    <location>
        <begin position="596"/>
        <end position="618"/>
    </location>
</feature>